<keyword evidence="4 5" id="KW-0539">Nucleus</keyword>
<dbReference type="EMBL" id="JAEPQZ010000013">
    <property type="protein sequence ID" value="KAG2174403.1"/>
    <property type="molecule type" value="Genomic_DNA"/>
</dbReference>
<dbReference type="SUPFAM" id="SSF46689">
    <property type="entry name" value="Homeodomain-like"/>
    <property type="match status" value="1"/>
</dbReference>
<keyword evidence="2 5" id="KW-0238">DNA-binding</keyword>
<evidence type="ECO:0000259" key="8">
    <source>
        <dbReference type="PROSITE" id="PS50071"/>
    </source>
</evidence>
<dbReference type="Pfam" id="PF00046">
    <property type="entry name" value="Homeodomain"/>
    <property type="match status" value="1"/>
</dbReference>
<dbReference type="Proteomes" id="UP000654370">
    <property type="component" value="Unassembled WGS sequence"/>
</dbReference>
<dbReference type="InterPro" id="IPR017970">
    <property type="entry name" value="Homeobox_CS"/>
</dbReference>
<protein>
    <recommendedName>
        <fullName evidence="8">Homeobox domain-containing protein</fullName>
    </recommendedName>
</protein>
<dbReference type="GO" id="GO:0030154">
    <property type="term" value="P:cell differentiation"/>
    <property type="evidence" value="ECO:0007669"/>
    <property type="project" value="TreeGrafter"/>
</dbReference>
<dbReference type="InterPro" id="IPR009057">
    <property type="entry name" value="Homeodomain-like_sf"/>
</dbReference>
<evidence type="ECO:0000256" key="4">
    <source>
        <dbReference type="ARBA" id="ARBA00023242"/>
    </source>
</evidence>
<dbReference type="AlphaFoldDB" id="A0A8H7PID5"/>
<dbReference type="GO" id="GO:0000981">
    <property type="term" value="F:DNA-binding transcription factor activity, RNA polymerase II-specific"/>
    <property type="evidence" value="ECO:0007669"/>
    <property type="project" value="InterPro"/>
</dbReference>
<gene>
    <name evidence="9" type="ORF">INT43_004426</name>
</gene>
<dbReference type="GO" id="GO:0005634">
    <property type="term" value="C:nucleus"/>
    <property type="evidence" value="ECO:0007669"/>
    <property type="project" value="UniProtKB-SubCell"/>
</dbReference>
<dbReference type="CDD" id="cd00086">
    <property type="entry name" value="homeodomain"/>
    <property type="match status" value="1"/>
</dbReference>
<organism evidence="9 10">
    <name type="scientific">Mortierella isabellina</name>
    <name type="common">Filamentous fungus</name>
    <name type="synonym">Umbelopsis isabellina</name>
    <dbReference type="NCBI Taxonomy" id="91625"/>
    <lineage>
        <taxon>Eukaryota</taxon>
        <taxon>Fungi</taxon>
        <taxon>Fungi incertae sedis</taxon>
        <taxon>Mucoromycota</taxon>
        <taxon>Mucoromycotina</taxon>
        <taxon>Umbelopsidomycetes</taxon>
        <taxon>Umbelopsidales</taxon>
        <taxon>Umbelopsidaceae</taxon>
        <taxon>Umbelopsis</taxon>
    </lineage>
</organism>
<accession>A0A8H7PID5</accession>
<keyword evidence="10" id="KW-1185">Reference proteome</keyword>
<feature type="DNA-binding region" description="Homeobox" evidence="5">
    <location>
        <begin position="14"/>
        <end position="73"/>
    </location>
</feature>
<dbReference type="InterPro" id="IPR001356">
    <property type="entry name" value="HD"/>
</dbReference>
<dbReference type="PROSITE" id="PS50071">
    <property type="entry name" value="HOMEOBOX_2"/>
    <property type="match status" value="1"/>
</dbReference>
<dbReference type="SMART" id="SM00389">
    <property type="entry name" value="HOX"/>
    <property type="match status" value="1"/>
</dbReference>
<dbReference type="Gene3D" id="1.10.10.60">
    <property type="entry name" value="Homeodomain-like"/>
    <property type="match status" value="1"/>
</dbReference>
<reference evidence="9" key="1">
    <citation type="submission" date="2020-12" db="EMBL/GenBank/DDBJ databases">
        <title>Metabolic potential, ecology and presence of endohyphal bacteria is reflected in genomic diversity of Mucoromycotina.</title>
        <authorList>
            <person name="Muszewska A."/>
            <person name="Okrasinska A."/>
            <person name="Steczkiewicz K."/>
            <person name="Drgas O."/>
            <person name="Orlowska M."/>
            <person name="Perlinska-Lenart U."/>
            <person name="Aleksandrzak-Piekarczyk T."/>
            <person name="Szatraj K."/>
            <person name="Zielenkiewicz U."/>
            <person name="Pilsyk S."/>
            <person name="Malc E."/>
            <person name="Mieczkowski P."/>
            <person name="Kruszewska J.S."/>
            <person name="Biernat P."/>
            <person name="Pawlowska J."/>
        </authorList>
    </citation>
    <scope>NUCLEOTIDE SEQUENCE</scope>
    <source>
        <strain evidence="9">WA0000067209</strain>
    </source>
</reference>
<evidence type="ECO:0000256" key="6">
    <source>
        <dbReference type="RuleBase" id="RU000682"/>
    </source>
</evidence>
<evidence type="ECO:0000313" key="10">
    <source>
        <dbReference type="Proteomes" id="UP000654370"/>
    </source>
</evidence>
<dbReference type="InterPro" id="IPR051000">
    <property type="entry name" value="Homeobox_DNA-bind_prot"/>
</dbReference>
<dbReference type="PROSITE" id="PS00027">
    <property type="entry name" value="HOMEOBOX_1"/>
    <property type="match status" value="1"/>
</dbReference>
<comment type="caution">
    <text evidence="9">The sequence shown here is derived from an EMBL/GenBank/DDBJ whole genome shotgun (WGS) entry which is preliminary data.</text>
</comment>
<evidence type="ECO:0000313" key="9">
    <source>
        <dbReference type="EMBL" id="KAG2174403.1"/>
    </source>
</evidence>
<evidence type="ECO:0000256" key="1">
    <source>
        <dbReference type="ARBA" id="ARBA00004123"/>
    </source>
</evidence>
<dbReference type="OrthoDB" id="6159439at2759"/>
<evidence type="ECO:0000256" key="2">
    <source>
        <dbReference type="ARBA" id="ARBA00023125"/>
    </source>
</evidence>
<dbReference type="PANTHER" id="PTHR24324:SF5">
    <property type="entry name" value="HEMATOPOIETICALLY-EXPRESSED HOMEOBOX PROTEIN HHEX"/>
    <property type="match status" value="1"/>
</dbReference>
<sequence>MINISQLCTTYSTVIRRRNRLTAEKTESMNRLFILNPRPDRLERQKIASELDIGERTVQVWFQNRRAKVKRSPREKESSSAASCQAPEGKSFAQEAKEHKRAFELTRSRALSMTCPNTLPFHNWSWVPNNVFATEMLLEREYESEDIYMPFP</sequence>
<comment type="subcellular location">
    <subcellularLocation>
        <location evidence="1 5 6">Nucleus</location>
    </subcellularLocation>
</comment>
<evidence type="ECO:0000256" key="5">
    <source>
        <dbReference type="PROSITE-ProRule" id="PRU00108"/>
    </source>
</evidence>
<dbReference type="PANTHER" id="PTHR24324">
    <property type="entry name" value="HOMEOBOX PROTEIN HHEX"/>
    <property type="match status" value="1"/>
</dbReference>
<evidence type="ECO:0000256" key="3">
    <source>
        <dbReference type="ARBA" id="ARBA00023155"/>
    </source>
</evidence>
<dbReference type="GO" id="GO:0000978">
    <property type="term" value="F:RNA polymerase II cis-regulatory region sequence-specific DNA binding"/>
    <property type="evidence" value="ECO:0007669"/>
    <property type="project" value="TreeGrafter"/>
</dbReference>
<feature type="domain" description="Homeobox" evidence="8">
    <location>
        <begin position="12"/>
        <end position="72"/>
    </location>
</feature>
<name>A0A8H7PID5_MORIS</name>
<keyword evidence="3 5" id="KW-0371">Homeobox</keyword>
<proteinExistence type="predicted"/>
<feature type="region of interest" description="Disordered" evidence="7">
    <location>
        <begin position="69"/>
        <end position="98"/>
    </location>
</feature>
<evidence type="ECO:0000256" key="7">
    <source>
        <dbReference type="SAM" id="MobiDB-lite"/>
    </source>
</evidence>